<comment type="caution">
    <text evidence="11">The sequence shown here is derived from an EMBL/GenBank/DDBJ whole genome shotgun (WGS) entry which is preliminary data.</text>
</comment>
<evidence type="ECO:0000313" key="12">
    <source>
        <dbReference type="Proteomes" id="UP000623129"/>
    </source>
</evidence>
<dbReference type="InterPro" id="IPR021109">
    <property type="entry name" value="Peptidase_aspartic_dom_sf"/>
</dbReference>
<comment type="similarity">
    <text evidence="1">Belongs to the peptidase A1 family.</text>
</comment>
<dbReference type="InterPro" id="IPR001461">
    <property type="entry name" value="Aspartic_peptidase_A1"/>
</dbReference>
<dbReference type="Pfam" id="PF14541">
    <property type="entry name" value="TAXi_C"/>
    <property type="match status" value="1"/>
</dbReference>
<dbReference type="OrthoDB" id="2747330at2759"/>
<feature type="active site" evidence="8">
    <location>
        <position position="332"/>
    </location>
</feature>
<dbReference type="Gene3D" id="2.40.70.10">
    <property type="entry name" value="Acid Proteases"/>
    <property type="match status" value="2"/>
</dbReference>
<feature type="active site" evidence="8">
    <location>
        <position position="130"/>
    </location>
</feature>
<dbReference type="FunFam" id="2.40.70.10:FF:000040">
    <property type="entry name" value="aspartyl protease AED3"/>
    <property type="match status" value="1"/>
</dbReference>
<dbReference type="InterPro" id="IPR033121">
    <property type="entry name" value="PEPTIDASE_A1"/>
</dbReference>
<evidence type="ECO:0000256" key="9">
    <source>
        <dbReference type="SAM" id="SignalP"/>
    </source>
</evidence>
<dbReference type="Pfam" id="PF14543">
    <property type="entry name" value="TAXi_N"/>
    <property type="match status" value="1"/>
</dbReference>
<dbReference type="GO" id="GO:0006508">
    <property type="term" value="P:proteolysis"/>
    <property type="evidence" value="ECO:0007669"/>
    <property type="project" value="UniProtKB-KW"/>
</dbReference>
<dbReference type="Proteomes" id="UP000623129">
    <property type="component" value="Unassembled WGS sequence"/>
</dbReference>
<keyword evidence="12" id="KW-1185">Reference proteome</keyword>
<keyword evidence="6" id="KW-1015">Disulfide bond</keyword>
<feature type="chain" id="PRO_5032899057" evidence="9">
    <location>
        <begin position="26"/>
        <end position="450"/>
    </location>
</feature>
<dbReference type="SUPFAM" id="SSF50630">
    <property type="entry name" value="Acid proteases"/>
    <property type="match status" value="1"/>
</dbReference>
<dbReference type="FunFam" id="2.40.70.10:FF:000022">
    <property type="entry name" value="Aspartyl protease AED3"/>
    <property type="match status" value="1"/>
</dbReference>
<dbReference type="InterPro" id="IPR032799">
    <property type="entry name" value="TAXi_C"/>
</dbReference>
<keyword evidence="2 11" id="KW-0645">Protease</keyword>
<evidence type="ECO:0000313" key="11">
    <source>
        <dbReference type="EMBL" id="KAF3326180.1"/>
    </source>
</evidence>
<evidence type="ECO:0000256" key="7">
    <source>
        <dbReference type="ARBA" id="ARBA00023180"/>
    </source>
</evidence>
<name>A0A833QIQ4_9POAL</name>
<keyword evidence="3 9" id="KW-0732">Signal</keyword>
<dbReference type="EMBL" id="SWLB01000019">
    <property type="protein sequence ID" value="KAF3326180.1"/>
    <property type="molecule type" value="Genomic_DNA"/>
</dbReference>
<keyword evidence="4" id="KW-0064">Aspartyl protease</keyword>
<evidence type="ECO:0000259" key="10">
    <source>
        <dbReference type="PROSITE" id="PS51767"/>
    </source>
</evidence>
<evidence type="ECO:0000256" key="2">
    <source>
        <dbReference type="ARBA" id="ARBA00022670"/>
    </source>
</evidence>
<reference evidence="11" key="1">
    <citation type="submission" date="2020-01" db="EMBL/GenBank/DDBJ databases">
        <title>Genome sequence of Kobresia littledalei, the first chromosome-level genome in the family Cyperaceae.</title>
        <authorList>
            <person name="Qu G."/>
        </authorList>
    </citation>
    <scope>NUCLEOTIDE SEQUENCE</scope>
    <source>
        <strain evidence="11">C.B.Clarke</strain>
        <tissue evidence="11">Leaf</tissue>
    </source>
</reference>
<evidence type="ECO:0000256" key="5">
    <source>
        <dbReference type="ARBA" id="ARBA00022801"/>
    </source>
</evidence>
<dbReference type="PANTHER" id="PTHR13683:SF798">
    <property type="entry name" value="ASPARTYL PROTEASE AED3-LIKE"/>
    <property type="match status" value="1"/>
</dbReference>
<sequence>MASSSSSLPLLTLFLLSTLLYTTSGTGTTSTGSDACSTSPDTGSTLRIIHAFGPCSPLRPAVPFPSWADFLTDQTERDTTRLLFLNSLATTGTGKSFVPVASGKQLLQIPNYIVRGRLGTPSQNLLLAFDTSNDAAWMPCTGCTGCPAGSTWFNPTTSTSYRPVPCGSPQCSQAPSPTCYPRANSCSFNFSYAASSFEAGLGQDSLSLASDTVSSYTFGCLQKVVGNSIPPQGLLGLGRGPLSFLTQSKSIYGSTFSYCLPSFKSLNFSGTLRLGTYGQPKRIKSTPLLLNPHRSSLYYVKMTGIKVGRRTVAIPPSSLAFDTTTGAGTVIDSGTMFTQLVRPAYEAMRLEFRRQVNAPVTSLGGFDTCYNGPVKYPAITLLFQGMQVTLPEDNVMIHSTAGTISCLAMAAAPEGVNAVLNVIANMQQQNHRILFDVPNSRVGFARELCT</sequence>
<protein>
    <submittedName>
        <fullName evidence="11">Protein ASPARTIC PROTEASE IN GUARD CELL 2-like protein</fullName>
    </submittedName>
</protein>
<keyword evidence="7" id="KW-0325">Glycoprotein</keyword>
<evidence type="ECO:0000256" key="6">
    <source>
        <dbReference type="ARBA" id="ARBA00023157"/>
    </source>
</evidence>
<feature type="domain" description="Peptidase A1" evidence="10">
    <location>
        <begin position="112"/>
        <end position="445"/>
    </location>
</feature>
<proteinExistence type="inferred from homology"/>
<dbReference type="AlphaFoldDB" id="A0A833QIQ4"/>
<evidence type="ECO:0000256" key="1">
    <source>
        <dbReference type="ARBA" id="ARBA00007447"/>
    </source>
</evidence>
<keyword evidence="5" id="KW-0378">Hydrolase</keyword>
<gene>
    <name evidence="11" type="ORF">FCM35_KLT09260</name>
</gene>
<dbReference type="PANTHER" id="PTHR13683">
    <property type="entry name" value="ASPARTYL PROTEASES"/>
    <property type="match status" value="1"/>
</dbReference>
<evidence type="ECO:0000256" key="3">
    <source>
        <dbReference type="ARBA" id="ARBA00022729"/>
    </source>
</evidence>
<feature type="signal peptide" evidence="9">
    <location>
        <begin position="1"/>
        <end position="25"/>
    </location>
</feature>
<dbReference type="InterPro" id="IPR032861">
    <property type="entry name" value="TAXi_N"/>
</dbReference>
<dbReference type="GO" id="GO:0004190">
    <property type="term" value="F:aspartic-type endopeptidase activity"/>
    <property type="evidence" value="ECO:0007669"/>
    <property type="project" value="UniProtKB-KW"/>
</dbReference>
<dbReference type="PROSITE" id="PS51767">
    <property type="entry name" value="PEPTIDASE_A1"/>
    <property type="match status" value="1"/>
</dbReference>
<evidence type="ECO:0000256" key="8">
    <source>
        <dbReference type="PIRSR" id="PIRSR601461-1"/>
    </source>
</evidence>
<evidence type="ECO:0000256" key="4">
    <source>
        <dbReference type="ARBA" id="ARBA00022750"/>
    </source>
</evidence>
<accession>A0A833QIQ4</accession>
<organism evidence="11 12">
    <name type="scientific">Carex littledalei</name>
    <dbReference type="NCBI Taxonomy" id="544730"/>
    <lineage>
        <taxon>Eukaryota</taxon>
        <taxon>Viridiplantae</taxon>
        <taxon>Streptophyta</taxon>
        <taxon>Embryophyta</taxon>
        <taxon>Tracheophyta</taxon>
        <taxon>Spermatophyta</taxon>
        <taxon>Magnoliopsida</taxon>
        <taxon>Liliopsida</taxon>
        <taxon>Poales</taxon>
        <taxon>Cyperaceae</taxon>
        <taxon>Cyperoideae</taxon>
        <taxon>Cariceae</taxon>
        <taxon>Carex</taxon>
        <taxon>Carex subgen. Euthyceras</taxon>
    </lineage>
</organism>